<accession>A0ACA9MGK3</accession>
<comment type="caution">
    <text evidence="1">The sequence shown here is derived from an EMBL/GenBank/DDBJ whole genome shotgun (WGS) entry which is preliminary data.</text>
</comment>
<dbReference type="Proteomes" id="UP000789860">
    <property type="component" value="Unassembled WGS sequence"/>
</dbReference>
<sequence length="686" mass="79580">MPSNLENFQQSSYSTYYSPINYSSTCCLSCYPLQEIQSQNVIQTGSLEVVDNYPNIYITRFFKNKKEKYHYKIWRLGHYPSHVKQTQRSNYLIPNGYMVGVRIYGVDTIAETQYDSSDKVVYTVTWDDNNGEKKSISSNKSASNVATLLLQKLTGNNKSLLSGTILFGFDLECLKKRRIDQDQNPIRIQKNKPYHQLRSESQKKVRLQNLAYKIHSEIESIINSHNFYNTKLEHLELNIDGSYIKLRNVDLKKPELSQHLDSIIRVCDESLITRNGYRQLAAIMPDMEREYKVGERRQEITRIMNNIIPVHVVQIASVTPNGAYRSLKNILHVLISKLAYKDSPVLRIGDIVHVKLSGDGRQVGKHHNHVMFTACILNEHEAVLSPQNQHCIFLYTGTEQYESLQQAFSLLIDELLSLNTEGIIDSNNNHWPIEFWFGSDWKFMSLVLGTKGPTAIYFCLYCDCKSTDRWNMDLDYENLCNTQGRKNFNLLPFLENQHCIPDELHIMLRITDVLFECFFLELSTEPSFNKRLKNNTGLTIRERIELTIHSLGINIFKFKEPETSKGRWYWTSLMGPDKLDLTDEDIINFKTLARQWVKNFCQPTIETKEGKILQEGLYQRDDITPYMHVLACHIPKFMKFLKTKNLNLRWFSCSGIEKKNHNHVQLFYGGTTMGGGNSLKPAAYEI</sequence>
<keyword evidence="2" id="KW-1185">Reference proteome</keyword>
<gene>
    <name evidence="1" type="ORF">SCALOS_LOCUS6336</name>
</gene>
<feature type="non-terminal residue" evidence="1">
    <location>
        <position position="686"/>
    </location>
</feature>
<organism evidence="1 2">
    <name type="scientific">Scutellospora calospora</name>
    <dbReference type="NCBI Taxonomy" id="85575"/>
    <lineage>
        <taxon>Eukaryota</taxon>
        <taxon>Fungi</taxon>
        <taxon>Fungi incertae sedis</taxon>
        <taxon>Mucoromycota</taxon>
        <taxon>Glomeromycotina</taxon>
        <taxon>Glomeromycetes</taxon>
        <taxon>Diversisporales</taxon>
        <taxon>Gigasporaceae</taxon>
        <taxon>Scutellospora</taxon>
    </lineage>
</organism>
<reference evidence="1" key="1">
    <citation type="submission" date="2021-06" db="EMBL/GenBank/DDBJ databases">
        <authorList>
            <person name="Kallberg Y."/>
            <person name="Tangrot J."/>
            <person name="Rosling A."/>
        </authorList>
    </citation>
    <scope>NUCLEOTIDE SEQUENCE</scope>
    <source>
        <strain evidence="1">AU212A</strain>
    </source>
</reference>
<dbReference type="EMBL" id="CAJVPM010011887">
    <property type="protein sequence ID" value="CAG8584520.1"/>
    <property type="molecule type" value="Genomic_DNA"/>
</dbReference>
<evidence type="ECO:0000313" key="2">
    <source>
        <dbReference type="Proteomes" id="UP000789860"/>
    </source>
</evidence>
<evidence type="ECO:0000313" key="1">
    <source>
        <dbReference type="EMBL" id="CAG8584520.1"/>
    </source>
</evidence>
<protein>
    <submittedName>
        <fullName evidence="1">1696_t:CDS:1</fullName>
    </submittedName>
</protein>
<proteinExistence type="predicted"/>
<name>A0ACA9MGK3_9GLOM</name>